<comment type="subcellular location">
    <subcellularLocation>
        <location evidence="7">Cytoplasm</location>
    </subcellularLocation>
</comment>
<dbReference type="FunFam" id="3.30.360.10:FF:000014">
    <property type="entry name" value="N-acetyl-gamma-glutamyl-phosphate reductase"/>
    <property type="match status" value="1"/>
</dbReference>
<dbReference type="PANTHER" id="PTHR32338:SF10">
    <property type="entry name" value="N-ACETYL-GAMMA-GLUTAMYL-PHOSPHATE REDUCTASE, CHLOROPLASTIC-RELATED"/>
    <property type="match status" value="1"/>
</dbReference>
<proteinExistence type="inferred from homology"/>
<dbReference type="InterPro" id="IPR000534">
    <property type="entry name" value="Semialdehyde_DH_NAD-bd"/>
</dbReference>
<dbReference type="InterPro" id="IPR058924">
    <property type="entry name" value="AGPR_dimerisation_dom"/>
</dbReference>
<dbReference type="STRING" id="91360.SAMN05660330_03884"/>
<dbReference type="SUPFAM" id="SSF51735">
    <property type="entry name" value="NAD(P)-binding Rossmann-fold domains"/>
    <property type="match status" value="1"/>
</dbReference>
<dbReference type="InterPro" id="IPR036291">
    <property type="entry name" value="NAD(P)-bd_dom_sf"/>
</dbReference>
<evidence type="ECO:0000256" key="8">
    <source>
        <dbReference type="PROSITE-ProRule" id="PRU10010"/>
    </source>
</evidence>
<dbReference type="UniPathway" id="UPA00068">
    <property type="reaction ID" value="UER00108"/>
</dbReference>
<comment type="catalytic activity">
    <reaction evidence="6 7">
        <text>N-acetyl-L-glutamate 5-semialdehyde + phosphate + NADP(+) = N-acetyl-L-glutamyl 5-phosphate + NADPH + H(+)</text>
        <dbReference type="Rhea" id="RHEA:21588"/>
        <dbReference type="ChEBI" id="CHEBI:15378"/>
        <dbReference type="ChEBI" id="CHEBI:29123"/>
        <dbReference type="ChEBI" id="CHEBI:43474"/>
        <dbReference type="ChEBI" id="CHEBI:57783"/>
        <dbReference type="ChEBI" id="CHEBI:57936"/>
        <dbReference type="ChEBI" id="CHEBI:58349"/>
        <dbReference type="EC" id="1.2.1.38"/>
    </reaction>
</comment>
<protein>
    <recommendedName>
        <fullName evidence="7">N-acetyl-gamma-glutamyl-phosphate reductase</fullName>
        <shortName evidence="7">AGPR</shortName>
        <ecNumber evidence="7">1.2.1.38</ecNumber>
    </recommendedName>
    <alternativeName>
        <fullName evidence="7">N-acetyl-glutamate semialdehyde dehydrogenase</fullName>
        <shortName evidence="7">NAGSA dehydrogenase</shortName>
    </alternativeName>
</protein>
<evidence type="ECO:0000313" key="11">
    <source>
        <dbReference type="Proteomes" id="UP000199073"/>
    </source>
</evidence>
<feature type="active site" evidence="7 8">
    <location>
        <position position="149"/>
    </location>
</feature>
<evidence type="ECO:0000256" key="3">
    <source>
        <dbReference type="ARBA" id="ARBA00022605"/>
    </source>
</evidence>
<dbReference type="InterPro" id="IPR000706">
    <property type="entry name" value="AGPR_type-1"/>
</dbReference>
<dbReference type="Pfam" id="PF22698">
    <property type="entry name" value="Semialdhyde_dhC_1"/>
    <property type="match status" value="1"/>
</dbReference>
<dbReference type="HAMAP" id="MF_00150">
    <property type="entry name" value="ArgC_type1"/>
    <property type="match status" value="1"/>
</dbReference>
<dbReference type="SMART" id="SM00859">
    <property type="entry name" value="Semialdhyde_dh"/>
    <property type="match status" value="1"/>
</dbReference>
<evidence type="ECO:0000256" key="7">
    <source>
        <dbReference type="HAMAP-Rule" id="MF_00150"/>
    </source>
</evidence>
<feature type="domain" description="Semialdehyde dehydrogenase NAD-binding" evidence="9">
    <location>
        <begin position="3"/>
        <end position="141"/>
    </location>
</feature>
<dbReference type="GO" id="GO:0003942">
    <property type="term" value="F:N-acetyl-gamma-glutamyl-phosphate reductase activity"/>
    <property type="evidence" value="ECO:0007669"/>
    <property type="project" value="UniProtKB-UniRule"/>
</dbReference>
<dbReference type="Gene3D" id="3.40.50.720">
    <property type="entry name" value="NAD(P)-binding Rossmann-like Domain"/>
    <property type="match status" value="1"/>
</dbReference>
<sequence length="346" mass="37876">MINVGIIGASGYTGAELARLLCCHPEANISVATSRQYEGRPLSEVFPSLRKKADIICENLTPDELAARADLFFTAVPHKTAMDLVPSLLAHDKKVIDLSADFRIRDVSVYEKWYQPHSSPEFLREAVYGLPELYRSTIKSARLIANPGCYPTSIILGLAPLLKADGIDPNTIIADSKSGTSGAGRGAQTGTLFCEVHDGFRPYKVGRAHRHTPEIEQELSLLAGTDAVISFTPHLLPISRGILSTIYATLRTKLNQEQIISMYREFYQDEFFVRVLDEDCFPATNSVRGSNFCDISVKVDPATNRVIVMSAIDNVVKGASGQAVQNMNIMCGFDETSGLDAAPFFP</sequence>
<evidence type="ECO:0000259" key="9">
    <source>
        <dbReference type="SMART" id="SM00859"/>
    </source>
</evidence>
<keyword evidence="3 7" id="KW-0028">Amino-acid biosynthesis</keyword>
<accession>A0A1H0V5D3</accession>
<keyword evidence="11" id="KW-1185">Reference proteome</keyword>
<evidence type="ECO:0000256" key="4">
    <source>
        <dbReference type="ARBA" id="ARBA00022857"/>
    </source>
</evidence>
<dbReference type="InterPro" id="IPR050085">
    <property type="entry name" value="AGPR"/>
</dbReference>
<evidence type="ECO:0000256" key="2">
    <source>
        <dbReference type="ARBA" id="ARBA00022571"/>
    </source>
</evidence>
<dbReference type="EMBL" id="FNJI01000041">
    <property type="protein sequence ID" value="SDP73650.1"/>
    <property type="molecule type" value="Genomic_DNA"/>
</dbReference>
<comment type="function">
    <text evidence="7">Catalyzes the NADPH-dependent reduction of N-acetyl-5-glutamyl phosphate to yield N-acetyl-L-glutamate 5-semialdehyde.</text>
</comment>
<comment type="pathway">
    <text evidence="1 7">Amino-acid biosynthesis; L-arginine biosynthesis; N(2)-acetyl-L-ornithine from L-glutamate: step 3/4.</text>
</comment>
<dbReference type="NCBIfam" id="TIGR01850">
    <property type="entry name" value="argC"/>
    <property type="match status" value="1"/>
</dbReference>
<dbReference type="CDD" id="cd23934">
    <property type="entry name" value="AGPR_1_C"/>
    <property type="match status" value="1"/>
</dbReference>
<organism evidence="10 11">
    <name type="scientific">Desulforhopalus singaporensis</name>
    <dbReference type="NCBI Taxonomy" id="91360"/>
    <lineage>
        <taxon>Bacteria</taxon>
        <taxon>Pseudomonadati</taxon>
        <taxon>Thermodesulfobacteriota</taxon>
        <taxon>Desulfobulbia</taxon>
        <taxon>Desulfobulbales</taxon>
        <taxon>Desulfocapsaceae</taxon>
        <taxon>Desulforhopalus</taxon>
    </lineage>
</organism>
<dbReference type="Pfam" id="PF01118">
    <property type="entry name" value="Semialdhyde_dh"/>
    <property type="match status" value="1"/>
</dbReference>
<dbReference type="PANTHER" id="PTHR32338">
    <property type="entry name" value="N-ACETYL-GAMMA-GLUTAMYL-PHOSPHATE REDUCTASE, CHLOROPLASTIC-RELATED-RELATED"/>
    <property type="match status" value="1"/>
</dbReference>
<keyword evidence="5 7" id="KW-0560">Oxidoreductase</keyword>
<comment type="similarity">
    <text evidence="7">Belongs to the NAGSA dehydrogenase family. Type 1 subfamily.</text>
</comment>
<dbReference type="RefSeq" id="WP_092225797.1">
    <property type="nucleotide sequence ID" value="NZ_FNJI01000041.1"/>
</dbReference>
<keyword evidence="4 7" id="KW-0521">NADP</keyword>
<dbReference type="OrthoDB" id="9801289at2"/>
<dbReference type="GO" id="GO:0070401">
    <property type="term" value="F:NADP+ binding"/>
    <property type="evidence" value="ECO:0007669"/>
    <property type="project" value="InterPro"/>
</dbReference>
<dbReference type="EC" id="1.2.1.38" evidence="7"/>
<dbReference type="PROSITE" id="PS01224">
    <property type="entry name" value="ARGC"/>
    <property type="match status" value="1"/>
</dbReference>
<dbReference type="GO" id="GO:0005737">
    <property type="term" value="C:cytoplasm"/>
    <property type="evidence" value="ECO:0007669"/>
    <property type="project" value="UniProtKB-SubCell"/>
</dbReference>
<dbReference type="GO" id="GO:0051287">
    <property type="term" value="F:NAD binding"/>
    <property type="evidence" value="ECO:0007669"/>
    <property type="project" value="InterPro"/>
</dbReference>
<dbReference type="CDD" id="cd17895">
    <property type="entry name" value="AGPR_1_N"/>
    <property type="match status" value="1"/>
</dbReference>
<name>A0A1H0V5D3_9BACT</name>
<reference evidence="10 11" key="1">
    <citation type="submission" date="2016-10" db="EMBL/GenBank/DDBJ databases">
        <authorList>
            <person name="de Groot N.N."/>
        </authorList>
    </citation>
    <scope>NUCLEOTIDE SEQUENCE [LARGE SCALE GENOMIC DNA]</scope>
    <source>
        <strain evidence="10 11">DSM 12130</strain>
    </source>
</reference>
<dbReference type="GO" id="GO:0006526">
    <property type="term" value="P:L-arginine biosynthetic process"/>
    <property type="evidence" value="ECO:0007669"/>
    <property type="project" value="UniProtKB-UniRule"/>
</dbReference>
<gene>
    <name evidence="7" type="primary">argC</name>
    <name evidence="10" type="ORF">SAMN05660330_03884</name>
</gene>
<keyword evidence="2 7" id="KW-0055">Arginine biosynthesis</keyword>
<dbReference type="InterPro" id="IPR023013">
    <property type="entry name" value="AGPR_AS"/>
</dbReference>
<evidence type="ECO:0000256" key="6">
    <source>
        <dbReference type="ARBA" id="ARBA00050557"/>
    </source>
</evidence>
<evidence type="ECO:0000256" key="5">
    <source>
        <dbReference type="ARBA" id="ARBA00023002"/>
    </source>
</evidence>
<dbReference type="SUPFAM" id="SSF55347">
    <property type="entry name" value="Glyceraldehyde-3-phosphate dehydrogenase-like, C-terminal domain"/>
    <property type="match status" value="1"/>
</dbReference>
<evidence type="ECO:0000256" key="1">
    <source>
        <dbReference type="ARBA" id="ARBA00004862"/>
    </source>
</evidence>
<dbReference type="Proteomes" id="UP000199073">
    <property type="component" value="Unassembled WGS sequence"/>
</dbReference>
<dbReference type="Gene3D" id="3.30.360.10">
    <property type="entry name" value="Dihydrodipicolinate Reductase, domain 2"/>
    <property type="match status" value="1"/>
</dbReference>
<dbReference type="AlphaFoldDB" id="A0A1H0V5D3"/>
<keyword evidence="7" id="KW-0963">Cytoplasm</keyword>
<evidence type="ECO:0000313" key="10">
    <source>
        <dbReference type="EMBL" id="SDP73650.1"/>
    </source>
</evidence>